<dbReference type="Gene3D" id="2.60.120.260">
    <property type="entry name" value="Galactose-binding domain-like"/>
    <property type="match status" value="1"/>
</dbReference>
<accession>A0ABV6XWQ1</accession>
<evidence type="ECO:0000256" key="1">
    <source>
        <dbReference type="ARBA" id="ARBA00022441"/>
    </source>
</evidence>
<sequence length="1433" mass="144159">MGIRRLRLTAATAAVGALALAGLNGPTALAATAGTAGASGATSASAPTIPTTTDTQRHTGTPHSEPVCTTAPKPGQATCFALKRTDISAVKGVMRGKGAKSGAATPADAQPNTNPPAGYGPSDLLSAYSLPADGGAGATIAIVDAYDDPNAEADLAVYRAQYGLPACTTANGCLSKVNQTGGPALPPADSSWAGEISLDLDMVSAVAPDAHILLVEASTASTDDLGTGVDTAVALGAKYVSNSYGSGYSSAPGSGEDASETTAADPYYNHPGVAVVASSGDSAYGVTYPAASQYVTSVGGTSLTKSAGTGRGWTESAWSNSYGGGGSGCSVYESKPTWQTDTGCAKRTVADVSAVADPATGLAVYQTYGGSGWAVYGGTSASAPIITATYADAGTPAQGSYPSSYPYNDRSALNDVTSGSNGHCTPAYYCTAQTGYDGPTGLGTPNGTDAFSAAPHGQVKGTITDATTGDPVADAVVSAGSRSVTTAADGSYDLYLSPGTYDVTAGAYGFATGKAVGVTVTDGGVVTENLALAEVARVKVSGTVKDGSGQGWPLYASISVEGATGGPVHTDPKTGAYTVYVPVNADYTLDFTPYYRGYQSTTSTISAGTSSLTDDVQLPIDTAACTAAGYQLNHHGLFQSFDDKAVPDGWSVASAAGTKAGWVFTNPLGHSNLTTGDGNFAIVDADAYQDNIRNTTLTSPATDLSTFTADDPPVLSFGDGYAKGTDTAGAVQLSTDGGATWTTVWNSPSATSIRTVVSVPLPQAAGQSQVQIRFAYSATTGGYWEVDNVQLGGATCDPQQGGLLVGKVTDANTGAALAGVAVTDAADSTVSATSTVVDDTALGGAFYWAFVPGVGSHTVDAALAHYASAASTVAIVQSTVTEADFAMKAGRVELSSTSLSATAKMGGTAKTTLTVRNTGTAPATVTLSAESSGYTAASVGATGNVPTRRIAGPFSAGPAALAAASATPAERKAAATALTAAQNAVGPADSEGWQPIADVPAASTDNVVETVGGVVYSGLGFAGNDVGEVNTLYAYDPATGSWTQKASAHDKRDAPAHAAIDGRIYVVGGWTPQSTVDSSMEIYDPATDSWSTGATIPSGHAGAASAAAGGKMYVVGGCTNTGCGSTDALAYDPSQNTWTKIADYPEPTAWEACGGIAGKLYCAGGYSAANADSAHAYVYDPATDAWSPIASLPKTDWGTAYTSANGQLLLQDGVVDTALSNQGWAYDPATDSWTELPNTPVASYRFGGSQGFYAIGGSIGVGDAQPTAQVLAGWDQPSDGPAPWLSLNTPTLTLAAGASTKVTVTFDAADASVAQPGNYTGRMLATTDTPYRVPAVGVTMTVKPPNTWGKLAGTVQYRDAAGALHPLSGVTIRIISRTASYTVHSDRNGQYGYWLPSDKVTVLAAKDGYQPDTVSVKVAKGVTTTQDWTLLRQ</sequence>
<dbReference type="Pfam" id="PF13620">
    <property type="entry name" value="CarboxypepD_reg"/>
    <property type="match status" value="1"/>
</dbReference>
<evidence type="ECO:0000256" key="3">
    <source>
        <dbReference type="ARBA" id="ARBA00022737"/>
    </source>
</evidence>
<organism evidence="9 10">
    <name type="scientific">Streptacidiphilus jeojiensis</name>
    <dbReference type="NCBI Taxonomy" id="3229225"/>
    <lineage>
        <taxon>Bacteria</taxon>
        <taxon>Bacillati</taxon>
        <taxon>Actinomycetota</taxon>
        <taxon>Actinomycetes</taxon>
        <taxon>Kitasatosporales</taxon>
        <taxon>Streptomycetaceae</taxon>
        <taxon>Streptacidiphilus</taxon>
    </lineage>
</organism>
<keyword evidence="10" id="KW-1185">Reference proteome</keyword>
<feature type="signal peptide" evidence="7">
    <location>
        <begin position="1"/>
        <end position="30"/>
    </location>
</feature>
<dbReference type="RefSeq" id="WP_380567435.1">
    <property type="nucleotide sequence ID" value="NZ_JBEUKS010000012.1"/>
</dbReference>
<dbReference type="Gene3D" id="2.120.10.80">
    <property type="entry name" value="Kelch-type beta propeller"/>
    <property type="match status" value="1"/>
</dbReference>
<gene>
    <name evidence="9" type="ORF">ABUW04_29415</name>
</gene>
<dbReference type="Proteomes" id="UP001592581">
    <property type="component" value="Unassembled WGS sequence"/>
</dbReference>
<dbReference type="Pfam" id="PF24681">
    <property type="entry name" value="Kelch_KLHDC2_KLHL20_DRC7"/>
    <property type="match status" value="1"/>
</dbReference>
<protein>
    <submittedName>
        <fullName evidence="9">Carboxypeptidase regulatory-like domain-containing protein</fullName>
    </submittedName>
</protein>
<dbReference type="InterPro" id="IPR008969">
    <property type="entry name" value="CarboxyPept-like_regulatory"/>
</dbReference>
<dbReference type="Pfam" id="PF01344">
    <property type="entry name" value="Kelch_1"/>
    <property type="match status" value="1"/>
</dbReference>
<keyword evidence="1" id="KW-0880">Kelch repeat</keyword>
<dbReference type="InterPro" id="IPR030400">
    <property type="entry name" value="Sedolisin_dom"/>
</dbReference>
<dbReference type="PROSITE" id="PS51318">
    <property type="entry name" value="TAT"/>
    <property type="match status" value="1"/>
</dbReference>
<dbReference type="InterPro" id="IPR023828">
    <property type="entry name" value="Peptidase_S8_Ser-AS"/>
</dbReference>
<evidence type="ECO:0000259" key="8">
    <source>
        <dbReference type="PROSITE" id="PS51695"/>
    </source>
</evidence>
<dbReference type="Gene3D" id="2.60.40.1120">
    <property type="entry name" value="Carboxypeptidase-like, regulatory domain"/>
    <property type="match status" value="3"/>
</dbReference>
<dbReference type="InterPro" id="IPR006311">
    <property type="entry name" value="TAT_signal"/>
</dbReference>
<keyword evidence="2" id="KW-0645">Protease</keyword>
<dbReference type="SMART" id="SM00612">
    <property type="entry name" value="Kelch"/>
    <property type="match status" value="4"/>
</dbReference>
<reference evidence="9 10" key="1">
    <citation type="submission" date="2024-06" db="EMBL/GenBank/DDBJ databases">
        <authorList>
            <person name="Lee S.D."/>
        </authorList>
    </citation>
    <scope>NUCLEOTIDE SEQUENCE [LARGE SCALE GENOMIC DNA]</scope>
    <source>
        <strain evidence="9 10">N1-10</strain>
    </source>
</reference>
<dbReference type="PANTHER" id="PTHR45632">
    <property type="entry name" value="LD33804P"/>
    <property type="match status" value="1"/>
</dbReference>
<feature type="chain" id="PRO_5046084139" evidence="7">
    <location>
        <begin position="31"/>
        <end position="1433"/>
    </location>
</feature>
<dbReference type="InterPro" id="IPR006652">
    <property type="entry name" value="Kelch_1"/>
</dbReference>
<evidence type="ECO:0000256" key="7">
    <source>
        <dbReference type="SAM" id="SignalP"/>
    </source>
</evidence>
<dbReference type="SUPFAM" id="SSF49899">
    <property type="entry name" value="Concanavalin A-like lectins/glucanases"/>
    <property type="match status" value="1"/>
</dbReference>
<evidence type="ECO:0000256" key="4">
    <source>
        <dbReference type="ARBA" id="ARBA00022801"/>
    </source>
</evidence>
<dbReference type="InterPro" id="IPR036852">
    <property type="entry name" value="Peptidase_S8/S53_dom_sf"/>
</dbReference>
<comment type="caution">
    <text evidence="9">The sequence shown here is derived from an EMBL/GenBank/DDBJ whole genome shotgun (WGS) entry which is preliminary data.</text>
</comment>
<dbReference type="EMBL" id="JBEUKS010000012">
    <property type="protein sequence ID" value="MFC1442379.1"/>
    <property type="molecule type" value="Genomic_DNA"/>
</dbReference>
<feature type="region of interest" description="Disordered" evidence="6">
    <location>
        <begin position="39"/>
        <end position="72"/>
    </location>
</feature>
<proteinExistence type="predicted"/>
<dbReference type="PANTHER" id="PTHR45632:SF3">
    <property type="entry name" value="KELCH-LIKE PROTEIN 32"/>
    <property type="match status" value="1"/>
</dbReference>
<dbReference type="InterPro" id="IPR013320">
    <property type="entry name" value="ConA-like_dom_sf"/>
</dbReference>
<feature type="domain" description="Peptidase S53" evidence="8">
    <location>
        <begin position="118"/>
        <end position="457"/>
    </location>
</feature>
<dbReference type="PROSITE" id="PS51695">
    <property type="entry name" value="SEDOLISIN"/>
    <property type="match status" value="1"/>
</dbReference>
<keyword evidence="5" id="KW-0720">Serine protease</keyword>
<feature type="compositionally biased region" description="Low complexity" evidence="6">
    <location>
        <begin position="39"/>
        <end position="53"/>
    </location>
</feature>
<feature type="region of interest" description="Disordered" evidence="6">
    <location>
        <begin position="98"/>
        <end position="120"/>
    </location>
</feature>
<dbReference type="Gene3D" id="3.40.50.200">
    <property type="entry name" value="Peptidase S8/S53 domain"/>
    <property type="match status" value="1"/>
</dbReference>
<dbReference type="PROSITE" id="PS00138">
    <property type="entry name" value="SUBTILASE_SER"/>
    <property type="match status" value="1"/>
</dbReference>
<dbReference type="InterPro" id="IPR015915">
    <property type="entry name" value="Kelch-typ_b-propeller"/>
</dbReference>
<evidence type="ECO:0000313" key="10">
    <source>
        <dbReference type="Proteomes" id="UP001592581"/>
    </source>
</evidence>
<keyword evidence="7" id="KW-0732">Signal</keyword>
<evidence type="ECO:0000256" key="6">
    <source>
        <dbReference type="SAM" id="MobiDB-lite"/>
    </source>
</evidence>
<dbReference type="SUPFAM" id="SSF52743">
    <property type="entry name" value="Subtilisin-like"/>
    <property type="match status" value="1"/>
</dbReference>
<keyword evidence="4" id="KW-0378">Hydrolase</keyword>
<dbReference type="SUPFAM" id="SSF117281">
    <property type="entry name" value="Kelch motif"/>
    <property type="match status" value="1"/>
</dbReference>
<evidence type="ECO:0000313" key="9">
    <source>
        <dbReference type="EMBL" id="MFC1442379.1"/>
    </source>
</evidence>
<name>A0ABV6XWQ1_9ACTN</name>
<keyword evidence="3" id="KW-0677">Repeat</keyword>
<dbReference type="SUPFAM" id="SSF49464">
    <property type="entry name" value="Carboxypeptidase regulatory domain-like"/>
    <property type="match status" value="2"/>
</dbReference>
<evidence type="ECO:0000256" key="5">
    <source>
        <dbReference type="ARBA" id="ARBA00022825"/>
    </source>
</evidence>
<evidence type="ECO:0000256" key="2">
    <source>
        <dbReference type="ARBA" id="ARBA00022670"/>
    </source>
</evidence>